<evidence type="ECO:0000256" key="4">
    <source>
        <dbReference type="ARBA" id="ARBA00038132"/>
    </source>
</evidence>
<feature type="compositionally biased region" description="Basic and acidic residues" evidence="5">
    <location>
        <begin position="109"/>
        <end position="121"/>
    </location>
</feature>
<dbReference type="SUPFAM" id="SSF111430">
    <property type="entry name" value="YAP1 redox domain"/>
    <property type="match status" value="1"/>
</dbReference>
<feature type="compositionally biased region" description="Low complexity" evidence="5">
    <location>
        <begin position="321"/>
        <end position="344"/>
    </location>
</feature>
<dbReference type="InterPro" id="IPR013910">
    <property type="entry name" value="TF_PAP1"/>
</dbReference>
<dbReference type="GO" id="GO:0001228">
    <property type="term" value="F:DNA-binding transcription activator activity, RNA polymerase II-specific"/>
    <property type="evidence" value="ECO:0007669"/>
    <property type="project" value="TreeGrafter"/>
</dbReference>
<evidence type="ECO:0000256" key="5">
    <source>
        <dbReference type="SAM" id="MobiDB-lite"/>
    </source>
</evidence>
<feature type="compositionally biased region" description="Polar residues" evidence="5">
    <location>
        <begin position="345"/>
        <end position="357"/>
    </location>
</feature>
<dbReference type="PROSITE" id="PS00036">
    <property type="entry name" value="BZIP_BASIC"/>
    <property type="match status" value="1"/>
</dbReference>
<name>A0AAD9IBH0_9PEZI</name>
<accession>A0AAD9IBH0</accession>
<proteinExistence type="inferred from homology"/>
<organism evidence="7 8">
    <name type="scientific">Phyllachora maydis</name>
    <dbReference type="NCBI Taxonomy" id="1825666"/>
    <lineage>
        <taxon>Eukaryota</taxon>
        <taxon>Fungi</taxon>
        <taxon>Dikarya</taxon>
        <taxon>Ascomycota</taxon>
        <taxon>Pezizomycotina</taxon>
        <taxon>Sordariomycetes</taxon>
        <taxon>Sordariomycetidae</taxon>
        <taxon>Phyllachorales</taxon>
        <taxon>Phyllachoraceae</taxon>
        <taxon>Phyllachora</taxon>
    </lineage>
</organism>
<feature type="compositionally biased region" description="Basic and acidic residues" evidence="5">
    <location>
        <begin position="261"/>
        <end position="276"/>
    </location>
</feature>
<dbReference type="InterPro" id="IPR004827">
    <property type="entry name" value="bZIP"/>
</dbReference>
<dbReference type="CDD" id="cd14688">
    <property type="entry name" value="bZIP_YAP"/>
    <property type="match status" value="1"/>
</dbReference>
<evidence type="ECO:0000256" key="3">
    <source>
        <dbReference type="ARBA" id="ARBA00023242"/>
    </source>
</evidence>
<comment type="similarity">
    <text evidence="4">Belongs to the bZIP family. YAP subfamily.</text>
</comment>
<dbReference type="InterPro" id="IPR023167">
    <property type="entry name" value="Yap1_redox_dom_sf"/>
</dbReference>
<dbReference type="Gene3D" id="1.20.5.170">
    <property type="match status" value="1"/>
</dbReference>
<dbReference type="EMBL" id="JAQQPM010000008">
    <property type="protein sequence ID" value="KAK2074674.1"/>
    <property type="molecule type" value="Genomic_DNA"/>
</dbReference>
<dbReference type="InterPro" id="IPR050936">
    <property type="entry name" value="AP-1-like"/>
</dbReference>
<dbReference type="GO" id="GO:0090575">
    <property type="term" value="C:RNA polymerase II transcription regulator complex"/>
    <property type="evidence" value="ECO:0007669"/>
    <property type="project" value="TreeGrafter"/>
</dbReference>
<dbReference type="FunFam" id="1.20.5.170:FF:000067">
    <property type="entry name" value="BZIP transcription factor"/>
    <property type="match status" value="1"/>
</dbReference>
<feature type="compositionally biased region" description="Basic and acidic residues" evidence="5">
    <location>
        <begin position="147"/>
        <end position="157"/>
    </location>
</feature>
<feature type="compositionally biased region" description="Polar residues" evidence="5">
    <location>
        <begin position="24"/>
        <end position="49"/>
    </location>
</feature>
<evidence type="ECO:0000313" key="7">
    <source>
        <dbReference type="EMBL" id="KAK2074674.1"/>
    </source>
</evidence>
<sequence>MTSNRSPLPGFVLTPQQQTLLVAALKSQQKTGDVNGQSNNGSPKQNDIQESPLIDYDYELSGPDSSFDFSLDTVIGDLPSGESGVKPYSPDNEHPDKRSHPIDEEEENGEAKRRESEDKVAKRPGRKPLTTEPSSKRKAQNRAAQRAFRERKEKHLKDLETKVEELEKASESANHENRLLRAKVDKMTVELTEYKKRISILANRRTTTAAPASSAPFGRPMLNNINDIDFRFDFPKFGVLSGPGTQAQQLASGATTVSPPKRSESGRLSPRKDSKDTLSPSDATHAKEDLANFTSLFSPALANNGNLTNTSRTSFDSHYSAAGVTTTSSPSASSNSHAGGNNSSCGTSPEPLTQSPTGFKPVDTMTTIGEEQPAVQSFSQDSGHSSASGLNDYNWLPQDNFQFDPSLFGAYRESQENILSNVLDDSFFNDALDADFTQPYNLPTTAAAPKNNLIAGIDSAEDTKTSVPPGEDLACHRLWQELQSIPKVQSGDFDLDSLCSDLQKKAKCSGNGVVINEQDFKTMSAGTTNATLQ</sequence>
<dbReference type="Pfam" id="PF08601">
    <property type="entry name" value="PAP1"/>
    <property type="match status" value="1"/>
</dbReference>
<dbReference type="InterPro" id="IPR046347">
    <property type="entry name" value="bZIP_sf"/>
</dbReference>
<feature type="compositionally biased region" description="Basic and acidic residues" evidence="5">
    <location>
        <begin position="91"/>
        <end position="102"/>
    </location>
</feature>
<feature type="domain" description="BZIP" evidence="6">
    <location>
        <begin position="131"/>
        <end position="194"/>
    </location>
</feature>
<keyword evidence="3" id="KW-0539">Nucleus</keyword>
<feature type="region of interest" description="Disordered" evidence="5">
    <location>
        <begin position="250"/>
        <end position="282"/>
    </location>
</feature>
<dbReference type="Gene3D" id="1.10.238.100">
    <property type="entry name" value="YAP1 redox domain. Chain B"/>
    <property type="match status" value="1"/>
</dbReference>
<keyword evidence="8" id="KW-1185">Reference proteome</keyword>
<evidence type="ECO:0000259" key="6">
    <source>
        <dbReference type="PROSITE" id="PS50217"/>
    </source>
</evidence>
<gene>
    <name evidence="7" type="ORF">P8C59_008862</name>
</gene>
<comment type="caution">
    <text evidence="7">The sequence shown here is derived from an EMBL/GenBank/DDBJ whole genome shotgun (WGS) entry which is preliminary data.</text>
</comment>
<evidence type="ECO:0000256" key="1">
    <source>
        <dbReference type="ARBA" id="ARBA00004123"/>
    </source>
</evidence>
<protein>
    <recommendedName>
        <fullName evidence="6">BZIP domain-containing protein</fullName>
    </recommendedName>
</protein>
<reference evidence="7" key="1">
    <citation type="journal article" date="2023" name="Mol. Plant Microbe Interact.">
        <title>Elucidating the Obligate Nature and Biological Capacity of an Invasive Fungal Corn Pathogen.</title>
        <authorList>
            <person name="MacCready J.S."/>
            <person name="Roggenkamp E.M."/>
            <person name="Gdanetz K."/>
            <person name="Chilvers M.I."/>
        </authorList>
    </citation>
    <scope>NUCLEOTIDE SEQUENCE</scope>
    <source>
        <strain evidence="7">PM02</strain>
    </source>
</reference>
<evidence type="ECO:0000256" key="2">
    <source>
        <dbReference type="ARBA" id="ARBA00004496"/>
    </source>
</evidence>
<dbReference type="AlphaFoldDB" id="A0AAD9IBH0"/>
<dbReference type="GO" id="GO:0000976">
    <property type="term" value="F:transcription cis-regulatory region binding"/>
    <property type="evidence" value="ECO:0007669"/>
    <property type="project" value="InterPro"/>
</dbReference>
<feature type="region of interest" description="Disordered" evidence="5">
    <location>
        <begin position="24"/>
        <end position="157"/>
    </location>
</feature>
<dbReference type="GO" id="GO:0034599">
    <property type="term" value="P:cellular response to oxidative stress"/>
    <property type="evidence" value="ECO:0007669"/>
    <property type="project" value="UniProtKB-ARBA"/>
</dbReference>
<dbReference type="SMART" id="SM00338">
    <property type="entry name" value="BRLZ"/>
    <property type="match status" value="1"/>
</dbReference>
<dbReference type="SUPFAM" id="SSF57959">
    <property type="entry name" value="Leucine zipper domain"/>
    <property type="match status" value="1"/>
</dbReference>
<dbReference type="PROSITE" id="PS50217">
    <property type="entry name" value="BZIP"/>
    <property type="match status" value="1"/>
</dbReference>
<dbReference type="Pfam" id="PF00170">
    <property type="entry name" value="bZIP_1"/>
    <property type="match status" value="1"/>
</dbReference>
<dbReference type="GO" id="GO:0005737">
    <property type="term" value="C:cytoplasm"/>
    <property type="evidence" value="ECO:0007669"/>
    <property type="project" value="UniProtKB-SubCell"/>
</dbReference>
<dbReference type="Proteomes" id="UP001217918">
    <property type="component" value="Unassembled WGS sequence"/>
</dbReference>
<feature type="region of interest" description="Disordered" evidence="5">
    <location>
        <begin position="321"/>
        <end position="364"/>
    </location>
</feature>
<dbReference type="PANTHER" id="PTHR40621:SF6">
    <property type="entry name" value="AP-1-LIKE TRANSCRIPTION FACTOR YAP1-RELATED"/>
    <property type="match status" value="1"/>
</dbReference>
<comment type="subcellular location">
    <subcellularLocation>
        <location evidence="2">Cytoplasm</location>
    </subcellularLocation>
    <subcellularLocation>
        <location evidence="1">Nucleus</location>
    </subcellularLocation>
</comment>
<evidence type="ECO:0000313" key="8">
    <source>
        <dbReference type="Proteomes" id="UP001217918"/>
    </source>
</evidence>
<dbReference type="PANTHER" id="PTHR40621">
    <property type="entry name" value="TRANSCRIPTION FACTOR KAPC-RELATED"/>
    <property type="match status" value="1"/>
</dbReference>